<gene>
    <name evidence="2" type="ORF">BS50DRAFT_575808</name>
</gene>
<dbReference type="EMBL" id="KZ678138">
    <property type="protein sequence ID" value="PSN64367.1"/>
    <property type="molecule type" value="Genomic_DNA"/>
</dbReference>
<proteinExistence type="predicted"/>
<reference evidence="2 3" key="1">
    <citation type="journal article" date="2018" name="Front. Microbiol.">
        <title>Genome-Wide Analysis of Corynespora cassiicola Leaf Fall Disease Putative Effectors.</title>
        <authorList>
            <person name="Lopez D."/>
            <person name="Ribeiro S."/>
            <person name="Label P."/>
            <person name="Fumanal B."/>
            <person name="Venisse J.S."/>
            <person name="Kohler A."/>
            <person name="de Oliveira R.R."/>
            <person name="Labutti K."/>
            <person name="Lipzen A."/>
            <person name="Lail K."/>
            <person name="Bauer D."/>
            <person name="Ohm R.A."/>
            <person name="Barry K.W."/>
            <person name="Spatafora J."/>
            <person name="Grigoriev I.V."/>
            <person name="Martin F.M."/>
            <person name="Pujade-Renaud V."/>
        </authorList>
    </citation>
    <scope>NUCLEOTIDE SEQUENCE [LARGE SCALE GENOMIC DNA]</scope>
    <source>
        <strain evidence="2 3">Philippines</strain>
    </source>
</reference>
<evidence type="ECO:0000313" key="2">
    <source>
        <dbReference type="EMBL" id="PSN64367.1"/>
    </source>
</evidence>
<dbReference type="AlphaFoldDB" id="A0A2T2NG09"/>
<accession>A0A2T2NG09</accession>
<organism evidence="2 3">
    <name type="scientific">Corynespora cassiicola Philippines</name>
    <dbReference type="NCBI Taxonomy" id="1448308"/>
    <lineage>
        <taxon>Eukaryota</taxon>
        <taxon>Fungi</taxon>
        <taxon>Dikarya</taxon>
        <taxon>Ascomycota</taxon>
        <taxon>Pezizomycotina</taxon>
        <taxon>Dothideomycetes</taxon>
        <taxon>Pleosporomycetidae</taxon>
        <taxon>Pleosporales</taxon>
        <taxon>Corynesporascaceae</taxon>
        <taxon>Corynespora</taxon>
    </lineage>
</organism>
<protein>
    <submittedName>
        <fullName evidence="2">Uncharacterized protein</fullName>
    </submittedName>
</protein>
<dbReference type="Proteomes" id="UP000240883">
    <property type="component" value="Unassembled WGS sequence"/>
</dbReference>
<feature type="region of interest" description="Disordered" evidence="1">
    <location>
        <begin position="79"/>
        <end position="122"/>
    </location>
</feature>
<keyword evidence="3" id="KW-1185">Reference proteome</keyword>
<sequence>MHVRREGKKIINQAVGIHLDRRAMTWYWQFLYPGSACGDKSPTKCVCWTTGRSGPHDWLFDAFPCAATSQRQLRYAPPDAASFLPRRGYGGLTEQTPDMPEPSARGDRRAHRLESSYDRARI</sequence>
<evidence type="ECO:0000256" key="1">
    <source>
        <dbReference type="SAM" id="MobiDB-lite"/>
    </source>
</evidence>
<feature type="compositionally biased region" description="Basic and acidic residues" evidence="1">
    <location>
        <begin position="104"/>
        <end position="122"/>
    </location>
</feature>
<evidence type="ECO:0000313" key="3">
    <source>
        <dbReference type="Proteomes" id="UP000240883"/>
    </source>
</evidence>
<name>A0A2T2NG09_CORCC</name>